<feature type="region of interest" description="Disordered" evidence="1">
    <location>
        <begin position="407"/>
        <end position="428"/>
    </location>
</feature>
<accession>A0ABU8XNY8</accession>
<dbReference type="InterPro" id="IPR039448">
    <property type="entry name" value="Beta_helix"/>
</dbReference>
<dbReference type="InterPro" id="IPR006626">
    <property type="entry name" value="PbH1"/>
</dbReference>
<evidence type="ECO:0000256" key="1">
    <source>
        <dbReference type="SAM" id="MobiDB-lite"/>
    </source>
</evidence>
<dbReference type="SUPFAM" id="SSF51126">
    <property type="entry name" value="Pectin lyase-like"/>
    <property type="match status" value="1"/>
</dbReference>
<dbReference type="InterPro" id="IPR012334">
    <property type="entry name" value="Pectin_lyas_fold"/>
</dbReference>
<dbReference type="Proteomes" id="UP001375743">
    <property type="component" value="Unassembled WGS sequence"/>
</dbReference>
<organism evidence="3 4">
    <name type="scientific">Benzoatithermus flavus</name>
    <dbReference type="NCBI Taxonomy" id="3108223"/>
    <lineage>
        <taxon>Bacteria</taxon>
        <taxon>Pseudomonadati</taxon>
        <taxon>Pseudomonadota</taxon>
        <taxon>Alphaproteobacteria</taxon>
        <taxon>Geminicoccales</taxon>
        <taxon>Geminicoccaceae</taxon>
        <taxon>Benzoatithermus</taxon>
    </lineage>
</organism>
<evidence type="ECO:0000313" key="3">
    <source>
        <dbReference type="EMBL" id="MEK0081737.1"/>
    </source>
</evidence>
<comment type="caution">
    <text evidence="3">The sequence shown here is derived from an EMBL/GenBank/DDBJ whole genome shotgun (WGS) entry which is preliminary data.</text>
</comment>
<dbReference type="Pfam" id="PF13229">
    <property type="entry name" value="Beta_helix"/>
    <property type="match status" value="1"/>
</dbReference>
<dbReference type="SMART" id="SM00710">
    <property type="entry name" value="PbH1"/>
    <property type="match status" value="6"/>
</dbReference>
<feature type="domain" description="Right handed beta helix" evidence="2">
    <location>
        <begin position="102"/>
        <end position="261"/>
    </location>
</feature>
<reference evidence="3 4" key="1">
    <citation type="submission" date="2024-01" db="EMBL/GenBank/DDBJ databases">
        <title>Multi-omics insights into the function and evolution of sodium benzoate biodegradation pathways in Benzoatithermus flavus gen. nov., sp. nov. from hot spring.</title>
        <authorList>
            <person name="Hu C.-J."/>
            <person name="Li W.-J."/>
        </authorList>
    </citation>
    <scope>NUCLEOTIDE SEQUENCE [LARGE SCALE GENOMIC DNA]</scope>
    <source>
        <strain evidence="3 4">SYSU G07066</strain>
    </source>
</reference>
<dbReference type="NCBIfam" id="NF041518">
    <property type="entry name" value="choice_anch_Q"/>
    <property type="match status" value="1"/>
</dbReference>
<dbReference type="RefSeq" id="WP_418157585.1">
    <property type="nucleotide sequence ID" value="NZ_JBBLZC010000001.1"/>
</dbReference>
<evidence type="ECO:0000313" key="4">
    <source>
        <dbReference type="Proteomes" id="UP001375743"/>
    </source>
</evidence>
<dbReference type="EMBL" id="JBBLZC010000001">
    <property type="protein sequence ID" value="MEK0081737.1"/>
    <property type="molecule type" value="Genomic_DNA"/>
</dbReference>
<name>A0ABU8XNY8_9PROT</name>
<protein>
    <submittedName>
        <fullName evidence="3">Right-handed parallel beta-helix repeat-containing protein</fullName>
    </submittedName>
</protein>
<dbReference type="Gene3D" id="2.160.20.10">
    <property type="entry name" value="Single-stranded right-handed beta-helix, Pectin lyase-like"/>
    <property type="match status" value="1"/>
</dbReference>
<gene>
    <name evidence="3" type="ORF">U1T56_01125</name>
</gene>
<keyword evidence="4" id="KW-1185">Reference proteome</keyword>
<evidence type="ECO:0000259" key="2">
    <source>
        <dbReference type="Pfam" id="PF13229"/>
    </source>
</evidence>
<dbReference type="InterPro" id="IPR059226">
    <property type="entry name" value="Choice_anch_Q_dom"/>
</dbReference>
<dbReference type="InterPro" id="IPR011050">
    <property type="entry name" value="Pectin_lyase_fold/virulence"/>
</dbReference>
<proteinExistence type="predicted"/>
<sequence length="428" mass="45977">MSLRAAHATNFYVDNAVPSSGNGTSWASAWKGFSRINWSVIRPGDTIYISGGPGVSASKTYYETLTIGASGSSAGPITIAKGTDPGHNGTVIIDGQNSRSYGVEINSRNYVIIRDLTIRNHAGAGISVKYTTAGVLVENNNIYSGDPGSGNARGIDARNNNGANPLIVRKNYFSTPSNTAAQTDGIWSSGNNGVVYENNRLVISNNNTTGHSDGIQSYMDYSITIRGNWIEQANTAQTNNHGMWLSNTQSGGVIKVYNNVVLTPNLTRDSAVTHWAEPSWSGTGTIRLWNNTIYGGRRSLNLDKTPNAEVRNNILWPAANGHAIYIVNGAIPSTNIDNNIIWAPNANIAYVSGRTVSWSGWKSLGYDSNGMNTDPQFVDSISKDYHLRPTAPAIDIARMLSEVITDYDGTPRPQGAAPDVGAFERTPN</sequence>